<dbReference type="HOGENOM" id="CLU_2915851_0_0_5"/>
<sequence>MSIKALSRTRRITQMRYVRAESFAITTENWTLLRLTLLNPSSERPRKPFLERRPIYEAACS</sequence>
<proteinExistence type="predicted"/>
<protein>
    <submittedName>
        <fullName evidence="1">Uncharacterized protein</fullName>
    </submittedName>
</protein>
<keyword evidence="2" id="KW-1185">Reference proteome</keyword>
<name>Q0G555_9HYPH</name>
<dbReference type="EMBL" id="AATP01000001">
    <property type="protein sequence ID" value="EAU43209.1"/>
    <property type="molecule type" value="Genomic_DNA"/>
</dbReference>
<organism evidence="1 2">
    <name type="scientific">Fulvimarina pelagi HTCC2506</name>
    <dbReference type="NCBI Taxonomy" id="314231"/>
    <lineage>
        <taxon>Bacteria</taxon>
        <taxon>Pseudomonadati</taxon>
        <taxon>Pseudomonadota</taxon>
        <taxon>Alphaproteobacteria</taxon>
        <taxon>Hyphomicrobiales</taxon>
        <taxon>Aurantimonadaceae</taxon>
        <taxon>Fulvimarina</taxon>
    </lineage>
</organism>
<gene>
    <name evidence="1" type="ORF">FP2506_10206</name>
</gene>
<reference evidence="1 2" key="1">
    <citation type="journal article" date="2010" name="J. Bacteriol.">
        <title>Genome sequence of Fulvimarina pelagi HTCC2506T, a Mn(II)-oxidizing alphaproteobacterium possessing an aerobic anoxygenic photosynthetic gene cluster and Xanthorhodopsin.</title>
        <authorList>
            <person name="Kang I."/>
            <person name="Oh H.M."/>
            <person name="Lim S.I."/>
            <person name="Ferriera S."/>
            <person name="Giovannoni S.J."/>
            <person name="Cho J.C."/>
        </authorList>
    </citation>
    <scope>NUCLEOTIDE SEQUENCE [LARGE SCALE GENOMIC DNA]</scope>
    <source>
        <strain evidence="1 2">HTCC2506</strain>
    </source>
</reference>
<accession>Q0G555</accession>
<comment type="caution">
    <text evidence="1">The sequence shown here is derived from an EMBL/GenBank/DDBJ whole genome shotgun (WGS) entry which is preliminary data.</text>
</comment>
<dbReference type="AlphaFoldDB" id="Q0G555"/>
<evidence type="ECO:0000313" key="1">
    <source>
        <dbReference type="EMBL" id="EAU43209.1"/>
    </source>
</evidence>
<dbReference type="Proteomes" id="UP000004310">
    <property type="component" value="Unassembled WGS sequence"/>
</dbReference>
<evidence type="ECO:0000313" key="2">
    <source>
        <dbReference type="Proteomes" id="UP000004310"/>
    </source>
</evidence>
<dbReference type="STRING" id="217511.GCA_001463845_00797"/>